<dbReference type="AlphaFoldDB" id="A0A1M5MC18"/>
<dbReference type="OrthoDB" id="1419736at2"/>
<dbReference type="RefSeq" id="WP_073179781.1">
    <property type="nucleotide sequence ID" value="NZ_FQWL01000003.1"/>
</dbReference>
<accession>A0A1M5MC18</accession>
<name>A0A1M5MC18_9FLAO</name>
<dbReference type="STRING" id="570519.SAMN04488116_2376"/>
<evidence type="ECO:0000313" key="1">
    <source>
        <dbReference type="EMBL" id="SHG74904.1"/>
    </source>
</evidence>
<proteinExistence type="predicted"/>
<dbReference type="Proteomes" id="UP000184532">
    <property type="component" value="Unassembled WGS sequence"/>
</dbReference>
<organism evidence="1 2">
    <name type="scientific">Flagellimonas flava</name>
    <dbReference type="NCBI Taxonomy" id="570519"/>
    <lineage>
        <taxon>Bacteria</taxon>
        <taxon>Pseudomonadati</taxon>
        <taxon>Bacteroidota</taxon>
        <taxon>Flavobacteriia</taxon>
        <taxon>Flavobacteriales</taxon>
        <taxon>Flavobacteriaceae</taxon>
        <taxon>Flagellimonas</taxon>
    </lineage>
</organism>
<protein>
    <submittedName>
        <fullName evidence="1">Uncharacterized protein</fullName>
    </submittedName>
</protein>
<reference evidence="2" key="1">
    <citation type="submission" date="2016-11" db="EMBL/GenBank/DDBJ databases">
        <authorList>
            <person name="Varghese N."/>
            <person name="Submissions S."/>
        </authorList>
    </citation>
    <scope>NUCLEOTIDE SEQUENCE [LARGE SCALE GENOMIC DNA]</scope>
    <source>
        <strain evidence="2">DSM 22638</strain>
    </source>
</reference>
<dbReference type="EMBL" id="FQWL01000003">
    <property type="protein sequence ID" value="SHG74904.1"/>
    <property type="molecule type" value="Genomic_DNA"/>
</dbReference>
<gene>
    <name evidence="1" type="ORF">SAMN04488116_2376</name>
</gene>
<dbReference type="PROSITE" id="PS51257">
    <property type="entry name" value="PROKAR_LIPOPROTEIN"/>
    <property type="match status" value="1"/>
</dbReference>
<evidence type="ECO:0000313" key="2">
    <source>
        <dbReference type="Proteomes" id="UP000184532"/>
    </source>
</evidence>
<keyword evidence="2" id="KW-1185">Reference proteome</keyword>
<sequence length="261" mass="29893">MFLKKGITLIFSIAVLFSCKEKVKEGSKPDGVAESQEVESTDSKVGRQNYAIAWKWATDNKELVEENLVVIADEVNQLWKKDIVVDAYYDSNATIDKFEYFPNVFFFLKAHSEKEATAILNKLTLVKKAIASYKIYPVGLKWMGRDHDEILEKGITNSYAAVWTSHNWENTTDSLTKSQADAILEHWNKGSIENIYFDIEGTQKANDKTDFVFFINTNTEKEARELCEALPFAKNDIASFELFSVGVFWLGNYEEFNQNLE</sequence>